<comment type="similarity">
    <text evidence="1">Belongs to the HesB/IscA family.</text>
</comment>
<proteinExistence type="inferred from homology"/>
<gene>
    <name evidence="3" type="ORF">BATDEDRAFT_20293</name>
</gene>
<organism evidence="3 4">
    <name type="scientific">Batrachochytrium dendrobatidis (strain JAM81 / FGSC 10211)</name>
    <name type="common">Frog chytrid fungus</name>
    <dbReference type="NCBI Taxonomy" id="684364"/>
    <lineage>
        <taxon>Eukaryota</taxon>
        <taxon>Fungi</taxon>
        <taxon>Fungi incertae sedis</taxon>
        <taxon>Chytridiomycota</taxon>
        <taxon>Chytridiomycota incertae sedis</taxon>
        <taxon>Chytridiomycetes</taxon>
        <taxon>Rhizophydiales</taxon>
        <taxon>Rhizophydiales incertae sedis</taxon>
        <taxon>Batrachochytrium</taxon>
    </lineage>
</organism>
<dbReference type="AlphaFoldDB" id="F4P7M2"/>
<dbReference type="GO" id="GO:0005506">
    <property type="term" value="F:iron ion binding"/>
    <property type="evidence" value="ECO:0000318"/>
    <property type="project" value="GO_Central"/>
</dbReference>
<dbReference type="HOGENOM" id="CLU_1283031_0_0_1"/>
<dbReference type="PANTHER" id="PTHR43011:SF1">
    <property type="entry name" value="IRON-SULFUR CLUSTER ASSEMBLY 2 HOMOLOG, MITOCHONDRIAL"/>
    <property type="match status" value="1"/>
</dbReference>
<dbReference type="SUPFAM" id="SSF89360">
    <property type="entry name" value="HesB-like domain"/>
    <property type="match status" value="1"/>
</dbReference>
<dbReference type="NCBIfam" id="TIGR00049">
    <property type="entry name" value="iron-sulfur cluster assembly accessory protein"/>
    <property type="match status" value="1"/>
</dbReference>
<dbReference type="PANTHER" id="PTHR43011">
    <property type="entry name" value="IRON-SULFUR CLUSTER ASSEMBLY 2 HOMOLOG, MITOCHONDRIAL"/>
    <property type="match status" value="1"/>
</dbReference>
<dbReference type="Gene3D" id="2.60.300.12">
    <property type="entry name" value="HesB-like domain"/>
    <property type="match status" value="1"/>
</dbReference>
<dbReference type="GO" id="GO:0016226">
    <property type="term" value="P:iron-sulfur cluster assembly"/>
    <property type="evidence" value="ECO:0000318"/>
    <property type="project" value="GO_Central"/>
</dbReference>
<evidence type="ECO:0000313" key="3">
    <source>
        <dbReference type="EMBL" id="EGF78629.1"/>
    </source>
</evidence>
<name>F4P7M2_BATDJ</name>
<evidence type="ECO:0000313" key="4">
    <source>
        <dbReference type="Proteomes" id="UP000007241"/>
    </source>
</evidence>
<dbReference type="RefSeq" id="XP_006680650.1">
    <property type="nucleotide sequence ID" value="XM_006680587.1"/>
</dbReference>
<dbReference type="STRING" id="684364.F4P7M2"/>
<dbReference type="EMBL" id="GL882888">
    <property type="protein sequence ID" value="EGF78629.1"/>
    <property type="molecule type" value="Genomic_DNA"/>
</dbReference>
<dbReference type="GeneID" id="18237481"/>
<dbReference type="GO" id="GO:0005739">
    <property type="term" value="C:mitochondrion"/>
    <property type="evidence" value="ECO:0000318"/>
    <property type="project" value="GO_Central"/>
</dbReference>
<dbReference type="OrthoDB" id="1938621at2759"/>
<protein>
    <recommendedName>
        <fullName evidence="2">Core domain-containing protein</fullName>
    </recommendedName>
</protein>
<dbReference type="GO" id="GO:0051539">
    <property type="term" value="F:4 iron, 4 sulfur cluster binding"/>
    <property type="evidence" value="ECO:0000318"/>
    <property type="project" value="GO_Central"/>
</dbReference>
<accession>F4P7M2</accession>
<reference evidence="3 4" key="1">
    <citation type="submission" date="2009-12" db="EMBL/GenBank/DDBJ databases">
        <title>The draft genome of Batrachochytrium dendrobatidis.</title>
        <authorList>
            <consortium name="US DOE Joint Genome Institute (JGI-PGF)"/>
            <person name="Kuo A."/>
            <person name="Salamov A."/>
            <person name="Schmutz J."/>
            <person name="Lucas S."/>
            <person name="Pitluck S."/>
            <person name="Rosenblum E."/>
            <person name="Stajich J."/>
            <person name="Eisen M."/>
            <person name="Grigoriev I.V."/>
        </authorList>
    </citation>
    <scope>NUCLEOTIDE SEQUENCE [LARGE SCALE GENOMIC DNA]</scope>
    <source>
        <strain evidence="4">JAM81 / FGSC 10211</strain>
    </source>
</reference>
<dbReference type="InterPro" id="IPR000361">
    <property type="entry name" value="ATAP_core_dom"/>
</dbReference>
<dbReference type="Pfam" id="PF01521">
    <property type="entry name" value="Fe-S_biosyn"/>
    <property type="match status" value="1"/>
</dbReference>
<evidence type="ECO:0000256" key="1">
    <source>
        <dbReference type="ARBA" id="ARBA00006718"/>
    </source>
</evidence>
<dbReference type="FunFam" id="2.60.300.12:FF:000010">
    <property type="entry name" value="Unplaced genomic scaffold supercont1.5, whole genome shotgun sequence"/>
    <property type="match status" value="1"/>
</dbReference>
<dbReference type="Proteomes" id="UP000007241">
    <property type="component" value="Unassembled WGS sequence"/>
</dbReference>
<dbReference type="GO" id="GO:0051537">
    <property type="term" value="F:2 iron, 2 sulfur cluster binding"/>
    <property type="evidence" value="ECO:0000318"/>
    <property type="project" value="GO_Central"/>
</dbReference>
<dbReference type="InParanoid" id="F4P7M2"/>
<dbReference type="GO" id="GO:0051604">
    <property type="term" value="P:protein maturation"/>
    <property type="evidence" value="ECO:0000318"/>
    <property type="project" value="GO_Central"/>
</dbReference>
<feature type="domain" description="Core" evidence="2">
    <location>
        <begin position="109"/>
        <end position="209"/>
    </location>
</feature>
<keyword evidence="4" id="KW-1185">Reference proteome</keyword>
<dbReference type="InterPro" id="IPR016092">
    <property type="entry name" value="ATAP"/>
</dbReference>
<evidence type="ECO:0000259" key="2">
    <source>
        <dbReference type="Pfam" id="PF01521"/>
    </source>
</evidence>
<dbReference type="InterPro" id="IPR035903">
    <property type="entry name" value="HesB-like_dom_sf"/>
</dbReference>
<sequence>MIARQSLFTGIMGGLTRLSHKSSPILCKALASTHMDSLPTWMYSYSCNYSHSRQTAKSNYGSVSLQTSFTMQTGYRQTGGLLQKQNVLDLDAAMHSGIRSHHTVGKPHVAISEQAAKRIREINLNDQTDMALRVLVDSGGCHGFQYKLELTQESQPDDILFEKDGARVLVDAMSLDMLNGSTVDFVDELIGSSFQVVGNPNAETSCGCKTSFNLK</sequence>